<evidence type="ECO:0000256" key="3">
    <source>
        <dbReference type="ARBA" id="ARBA00022555"/>
    </source>
</evidence>
<evidence type="ECO:0000256" key="10">
    <source>
        <dbReference type="ARBA" id="ARBA00048205"/>
    </source>
</evidence>
<feature type="active site" description="Proton donor" evidence="13">
    <location>
        <position position="100"/>
    </location>
</feature>
<dbReference type="AlphaFoldDB" id="A0A5K8ADY9"/>
<dbReference type="GO" id="GO:0050660">
    <property type="term" value="F:flavin adenine dinucleotide binding"/>
    <property type="evidence" value="ECO:0007669"/>
    <property type="project" value="InterPro"/>
</dbReference>
<dbReference type="SUPFAM" id="SSF51395">
    <property type="entry name" value="FMN-linked oxidoreductases"/>
    <property type="match status" value="1"/>
</dbReference>
<dbReference type="GO" id="GO:0017150">
    <property type="term" value="F:tRNA dihydrouridine synthase activity"/>
    <property type="evidence" value="ECO:0007669"/>
    <property type="project" value="InterPro"/>
</dbReference>
<accession>A0A5K8ADY9</accession>
<dbReference type="InterPro" id="IPR001269">
    <property type="entry name" value="DUS_fam"/>
</dbReference>
<keyword evidence="4 12" id="KW-0285">Flavoprotein</keyword>
<dbReference type="PROSITE" id="PS01136">
    <property type="entry name" value="UPF0034"/>
    <property type="match status" value="1"/>
</dbReference>
<evidence type="ECO:0000256" key="9">
    <source>
        <dbReference type="ARBA" id="ARBA00023002"/>
    </source>
</evidence>
<proteinExistence type="inferred from homology"/>
<dbReference type="PIRSF" id="PIRSF006621">
    <property type="entry name" value="Dus"/>
    <property type="match status" value="1"/>
</dbReference>
<dbReference type="GO" id="GO:0000049">
    <property type="term" value="F:tRNA binding"/>
    <property type="evidence" value="ECO:0007669"/>
    <property type="project" value="UniProtKB-KW"/>
</dbReference>
<evidence type="ECO:0000313" key="16">
    <source>
        <dbReference type="EMBL" id="BBO90797.1"/>
    </source>
</evidence>
<reference evidence="16 17" key="1">
    <citation type="submission" date="2019-11" db="EMBL/GenBank/DDBJ databases">
        <title>Comparative genomics of hydrocarbon-degrading Desulfosarcina strains.</title>
        <authorList>
            <person name="Watanabe M."/>
            <person name="Kojima H."/>
            <person name="Fukui M."/>
        </authorList>
    </citation>
    <scope>NUCLEOTIDE SEQUENCE [LARGE SCALE GENOMIC DNA]</scope>
    <source>
        <strain evidence="17">oXyS1</strain>
    </source>
</reference>
<keyword evidence="14" id="KW-0547">Nucleotide-binding</keyword>
<sequence>MRIANVEIPNFTVFAPLAGITNLPMRLLAKKAGCGLVCSEMISSNGLVYNSGKTMQMLDSTPDEKPLSVQIFGANPQMMADAAKIVEQSGAAIIDINFGCSVRKILKSNSGSALMKDPALACRIIHAVRQAVSIPLTIKIRSGWDASGMQALAIARLAEDAGIDAVAVHPRTATQGFAGKADWRIITAVKQALSIPVIGNGDVNTAADALRMRAETGCDGVMVGRAAIGHPVIFSQILAATEGRVPPVVTDGQRIEIMVTYLKDSVRYLGEALACRMMRSRLCWFVKGMRNAAQFRNSIRFVASEAEALERIRQYARSIDALPDP</sequence>
<keyword evidence="7" id="KW-0521">NADP</keyword>
<keyword evidence="6 12" id="KW-0819">tRNA processing</keyword>
<dbReference type="InterPro" id="IPR013785">
    <property type="entry name" value="Aldolase_TIM"/>
</dbReference>
<comment type="catalytic activity">
    <reaction evidence="11">
        <text>a 5,6-dihydrouridine in tRNA + NAD(+) = a uridine in tRNA + NADH + H(+)</text>
        <dbReference type="Rhea" id="RHEA:54452"/>
        <dbReference type="Rhea" id="RHEA-COMP:13339"/>
        <dbReference type="Rhea" id="RHEA-COMP:13887"/>
        <dbReference type="ChEBI" id="CHEBI:15378"/>
        <dbReference type="ChEBI" id="CHEBI:57540"/>
        <dbReference type="ChEBI" id="CHEBI:57945"/>
        <dbReference type="ChEBI" id="CHEBI:65315"/>
        <dbReference type="ChEBI" id="CHEBI:74443"/>
    </reaction>
</comment>
<evidence type="ECO:0000256" key="6">
    <source>
        <dbReference type="ARBA" id="ARBA00022694"/>
    </source>
</evidence>
<evidence type="ECO:0000256" key="13">
    <source>
        <dbReference type="PIRSR" id="PIRSR006621-1"/>
    </source>
</evidence>
<feature type="binding site" evidence="14">
    <location>
        <position position="169"/>
    </location>
    <ligand>
        <name>FMN</name>
        <dbReference type="ChEBI" id="CHEBI:58210"/>
    </ligand>
</feature>
<dbReference type="CDD" id="cd02801">
    <property type="entry name" value="DUS_like_FMN"/>
    <property type="match status" value="1"/>
</dbReference>
<evidence type="ECO:0000256" key="7">
    <source>
        <dbReference type="ARBA" id="ARBA00022857"/>
    </source>
</evidence>
<keyword evidence="5 12" id="KW-0288">FMN</keyword>
<keyword evidence="9 12" id="KW-0560">Oxidoreductase</keyword>
<comment type="cofactor">
    <cofactor evidence="1 12 14">
        <name>FMN</name>
        <dbReference type="ChEBI" id="CHEBI:58210"/>
    </cofactor>
</comment>
<dbReference type="Proteomes" id="UP000422108">
    <property type="component" value="Chromosome"/>
</dbReference>
<dbReference type="RefSeq" id="WP_155311806.1">
    <property type="nucleotide sequence ID" value="NZ_AP021879.1"/>
</dbReference>
<evidence type="ECO:0000256" key="11">
    <source>
        <dbReference type="ARBA" id="ARBA00048802"/>
    </source>
</evidence>
<gene>
    <name evidence="16" type="primary">dusB</name>
    <name evidence="16" type="ORF">DSCOOX_39770</name>
</gene>
<evidence type="ECO:0000256" key="4">
    <source>
        <dbReference type="ARBA" id="ARBA00022630"/>
    </source>
</evidence>
<organism evidence="16 17">
    <name type="scientific">Desulfosarcina ovata subsp. ovata</name>
    <dbReference type="NCBI Taxonomy" id="2752305"/>
    <lineage>
        <taxon>Bacteria</taxon>
        <taxon>Pseudomonadati</taxon>
        <taxon>Thermodesulfobacteriota</taxon>
        <taxon>Desulfobacteria</taxon>
        <taxon>Desulfobacterales</taxon>
        <taxon>Desulfosarcinaceae</taxon>
        <taxon>Desulfosarcina</taxon>
    </lineage>
</organism>
<dbReference type="PANTHER" id="PTHR45846:SF1">
    <property type="entry name" value="TRNA-DIHYDROURIDINE(47) SYNTHASE [NAD(P)(+)]-LIKE"/>
    <property type="match status" value="1"/>
</dbReference>
<keyword evidence="8" id="KW-0694">RNA-binding</keyword>
<evidence type="ECO:0000256" key="1">
    <source>
        <dbReference type="ARBA" id="ARBA00001917"/>
    </source>
</evidence>
<dbReference type="EMBL" id="AP021879">
    <property type="protein sequence ID" value="BBO90797.1"/>
    <property type="molecule type" value="Genomic_DNA"/>
</dbReference>
<evidence type="ECO:0000256" key="8">
    <source>
        <dbReference type="ARBA" id="ARBA00022884"/>
    </source>
</evidence>
<evidence type="ECO:0000256" key="2">
    <source>
        <dbReference type="ARBA" id="ARBA00002790"/>
    </source>
</evidence>
<dbReference type="InterPro" id="IPR018517">
    <property type="entry name" value="tRNA_hU_synthase_CS"/>
</dbReference>
<comment type="catalytic activity">
    <reaction evidence="10">
        <text>a 5,6-dihydrouridine in tRNA + NADP(+) = a uridine in tRNA + NADPH + H(+)</text>
        <dbReference type="Rhea" id="RHEA:23624"/>
        <dbReference type="Rhea" id="RHEA-COMP:13339"/>
        <dbReference type="Rhea" id="RHEA-COMP:13887"/>
        <dbReference type="ChEBI" id="CHEBI:15378"/>
        <dbReference type="ChEBI" id="CHEBI:57783"/>
        <dbReference type="ChEBI" id="CHEBI:58349"/>
        <dbReference type="ChEBI" id="CHEBI:65315"/>
        <dbReference type="ChEBI" id="CHEBI:74443"/>
    </reaction>
</comment>
<dbReference type="Pfam" id="PF01207">
    <property type="entry name" value="Dus"/>
    <property type="match status" value="1"/>
</dbReference>
<name>A0A5K8ADY9_9BACT</name>
<dbReference type="EC" id="1.3.1.-" evidence="12"/>
<feature type="binding site" evidence="14">
    <location>
        <position position="139"/>
    </location>
    <ligand>
        <name>FMN</name>
        <dbReference type="ChEBI" id="CHEBI:58210"/>
    </ligand>
</feature>
<keyword evidence="17" id="KW-1185">Reference proteome</keyword>
<evidence type="ECO:0000256" key="5">
    <source>
        <dbReference type="ARBA" id="ARBA00022643"/>
    </source>
</evidence>
<dbReference type="NCBIfam" id="TIGR00737">
    <property type="entry name" value="nifR3_yhdG"/>
    <property type="match status" value="1"/>
</dbReference>
<feature type="binding site" evidence="14">
    <location>
        <begin position="224"/>
        <end position="225"/>
    </location>
    <ligand>
        <name>FMN</name>
        <dbReference type="ChEBI" id="CHEBI:58210"/>
    </ligand>
</feature>
<evidence type="ECO:0000256" key="12">
    <source>
        <dbReference type="PIRNR" id="PIRNR006621"/>
    </source>
</evidence>
<evidence type="ECO:0000313" key="17">
    <source>
        <dbReference type="Proteomes" id="UP000422108"/>
    </source>
</evidence>
<evidence type="ECO:0000256" key="14">
    <source>
        <dbReference type="PIRSR" id="PIRSR006621-2"/>
    </source>
</evidence>
<protein>
    <recommendedName>
        <fullName evidence="12">tRNA-dihydrouridine synthase</fullName>
        <ecNumber evidence="12">1.3.1.-</ecNumber>
    </recommendedName>
</protein>
<comment type="function">
    <text evidence="2 12">Catalyzes the synthesis of 5,6-dihydrouridine (D), a modified base found in the D-loop of most tRNAs, via the reduction of the C5-C6 double bond in target uridines.</text>
</comment>
<feature type="binding site" evidence="14">
    <location>
        <position position="70"/>
    </location>
    <ligand>
        <name>FMN</name>
        <dbReference type="ChEBI" id="CHEBI:58210"/>
    </ligand>
</feature>
<comment type="similarity">
    <text evidence="12">Belongs to the dus family.</text>
</comment>
<evidence type="ECO:0000259" key="15">
    <source>
        <dbReference type="Pfam" id="PF01207"/>
    </source>
</evidence>
<dbReference type="PANTHER" id="PTHR45846">
    <property type="entry name" value="TRNA-DIHYDROURIDINE(47) SYNTHASE [NAD(P)(+)]-LIKE"/>
    <property type="match status" value="1"/>
</dbReference>
<dbReference type="InterPro" id="IPR035587">
    <property type="entry name" value="DUS-like_FMN-bd"/>
</dbReference>
<dbReference type="Gene3D" id="3.20.20.70">
    <property type="entry name" value="Aldolase class I"/>
    <property type="match status" value="1"/>
</dbReference>
<dbReference type="Gene3D" id="1.10.1200.80">
    <property type="entry name" value="Putative flavin oxidoreducatase, domain 2"/>
    <property type="match status" value="1"/>
</dbReference>
<keyword evidence="3" id="KW-0820">tRNA-binding</keyword>
<dbReference type="InterPro" id="IPR024036">
    <property type="entry name" value="tRNA-dHydroUridine_Synthase_C"/>
</dbReference>
<dbReference type="InterPro" id="IPR004652">
    <property type="entry name" value="DusB-like"/>
</dbReference>
<feature type="domain" description="DUS-like FMN-binding" evidence="15">
    <location>
        <begin position="14"/>
        <end position="316"/>
    </location>
</feature>